<evidence type="ECO:0000256" key="7">
    <source>
        <dbReference type="RuleBase" id="RU000599"/>
    </source>
</evidence>
<sequence length="195" mass="21805">MERKITLTRKTFETDIELTLNLDGTGQCAVSTGVGFFDHMMTLFTKHGRFDLTLKAKGDAVDNHHVLEDIGILLGKAFAEALGDKAGITRYAFQFTPMDEALCRICIDISGRSYLVYDVPLTREYIGEFETEMLEEFFIAFANNSKMTIHVASLYGRNNHHIVEGIFKCFGRTLKQAVTIDPNVKGVPSTKGVLE</sequence>
<evidence type="ECO:0000313" key="9">
    <source>
        <dbReference type="Proteomes" id="UP000218387"/>
    </source>
</evidence>
<dbReference type="PANTHER" id="PTHR23133:SF2">
    <property type="entry name" value="IMIDAZOLEGLYCEROL-PHOSPHATE DEHYDRATASE"/>
    <property type="match status" value="1"/>
</dbReference>
<evidence type="ECO:0000256" key="2">
    <source>
        <dbReference type="ARBA" id="ARBA00016664"/>
    </source>
</evidence>
<dbReference type="CDD" id="cd07914">
    <property type="entry name" value="IGPD"/>
    <property type="match status" value="1"/>
</dbReference>
<dbReference type="GO" id="GO:0004424">
    <property type="term" value="F:imidazoleglycerol-phosphate dehydratase activity"/>
    <property type="evidence" value="ECO:0007669"/>
    <property type="project" value="UniProtKB-UniRule"/>
</dbReference>
<comment type="similarity">
    <text evidence="6 7">Belongs to the imidazoleglycerol-phosphate dehydratase family.</text>
</comment>
<evidence type="ECO:0000256" key="5">
    <source>
        <dbReference type="ARBA" id="ARBA00023239"/>
    </source>
</evidence>
<evidence type="ECO:0000256" key="1">
    <source>
        <dbReference type="ARBA" id="ARBA00005047"/>
    </source>
</evidence>
<dbReference type="GO" id="GO:0005737">
    <property type="term" value="C:cytoplasm"/>
    <property type="evidence" value="ECO:0007669"/>
    <property type="project" value="UniProtKB-SubCell"/>
</dbReference>
<dbReference type="PANTHER" id="PTHR23133">
    <property type="entry name" value="IMIDAZOLEGLYCEROL-PHOSPHATE DEHYDRATASE HIS7"/>
    <property type="match status" value="1"/>
</dbReference>
<comment type="pathway">
    <text evidence="1 6 7">Amino-acid biosynthesis; L-histidine biosynthesis; L-histidine from 5-phospho-alpha-D-ribose 1-diphosphate: step 6/9.</text>
</comment>
<dbReference type="PROSITE" id="PS00954">
    <property type="entry name" value="IGP_DEHYDRATASE_1"/>
    <property type="match status" value="1"/>
</dbReference>
<dbReference type="HAMAP" id="MF_00076">
    <property type="entry name" value="HisB"/>
    <property type="match status" value="1"/>
</dbReference>
<name>A0A4P9C908_EUBML</name>
<dbReference type="KEGG" id="emt:CPZ25_012010"/>
<protein>
    <recommendedName>
        <fullName evidence="2 6">Imidazoleglycerol-phosphate dehydratase</fullName>
        <shortName evidence="6">IGPD</shortName>
        <ecNumber evidence="6 7">4.2.1.19</ecNumber>
    </recommendedName>
</protein>
<dbReference type="FunFam" id="3.30.230.40:FF:000001">
    <property type="entry name" value="Imidazoleglycerol-phosphate dehydratase HisB"/>
    <property type="match status" value="1"/>
</dbReference>
<keyword evidence="5 6" id="KW-0456">Lyase</keyword>
<reference evidence="8 9" key="1">
    <citation type="submission" date="2018-05" db="EMBL/GenBank/DDBJ databases">
        <title>Genome comparison of Eubacterium sp.</title>
        <authorList>
            <person name="Feng Y."/>
            <person name="Sanchez-Andrea I."/>
            <person name="Stams A.J.M."/>
            <person name="De Vos W.M."/>
        </authorList>
    </citation>
    <scope>NUCLEOTIDE SEQUENCE [LARGE SCALE GENOMIC DNA]</scope>
    <source>
        <strain evidence="8 9">YI</strain>
    </source>
</reference>
<dbReference type="Proteomes" id="UP000218387">
    <property type="component" value="Chromosome"/>
</dbReference>
<keyword evidence="4 6" id="KW-0368">Histidine biosynthesis</keyword>
<dbReference type="AlphaFoldDB" id="A0A4P9C908"/>
<keyword evidence="9" id="KW-1185">Reference proteome</keyword>
<dbReference type="GO" id="GO:0000105">
    <property type="term" value="P:L-histidine biosynthetic process"/>
    <property type="evidence" value="ECO:0007669"/>
    <property type="project" value="UniProtKB-UniRule"/>
</dbReference>
<evidence type="ECO:0000256" key="3">
    <source>
        <dbReference type="ARBA" id="ARBA00022605"/>
    </source>
</evidence>
<dbReference type="NCBIfam" id="NF002114">
    <property type="entry name" value="PRK00951.2-4"/>
    <property type="match status" value="1"/>
</dbReference>
<dbReference type="InterPro" id="IPR000807">
    <property type="entry name" value="ImidazoleglycerolP_deHydtase"/>
</dbReference>
<dbReference type="EMBL" id="CP029487">
    <property type="protein sequence ID" value="QCT72020.1"/>
    <property type="molecule type" value="Genomic_DNA"/>
</dbReference>
<dbReference type="UniPathway" id="UPA00031">
    <property type="reaction ID" value="UER00011"/>
</dbReference>
<dbReference type="PROSITE" id="PS00955">
    <property type="entry name" value="IGP_DEHYDRATASE_2"/>
    <property type="match status" value="1"/>
</dbReference>
<keyword evidence="6" id="KW-0963">Cytoplasm</keyword>
<dbReference type="Pfam" id="PF00475">
    <property type="entry name" value="IGPD"/>
    <property type="match status" value="1"/>
</dbReference>
<organism evidence="8 9">
    <name type="scientific">Eubacterium maltosivorans</name>
    <dbReference type="NCBI Taxonomy" id="2041044"/>
    <lineage>
        <taxon>Bacteria</taxon>
        <taxon>Bacillati</taxon>
        <taxon>Bacillota</taxon>
        <taxon>Clostridia</taxon>
        <taxon>Eubacteriales</taxon>
        <taxon>Eubacteriaceae</taxon>
        <taxon>Eubacterium</taxon>
    </lineage>
</organism>
<accession>A0A4P9C908</accession>
<dbReference type="EC" id="4.2.1.19" evidence="6 7"/>
<dbReference type="InterPro" id="IPR020565">
    <property type="entry name" value="ImidazoleglycerP_deHydtase_CS"/>
</dbReference>
<dbReference type="RefSeq" id="WP_096920523.1">
    <property type="nucleotide sequence ID" value="NZ_CP029487.1"/>
</dbReference>
<comment type="subcellular location">
    <subcellularLocation>
        <location evidence="6 7">Cytoplasm</location>
    </subcellularLocation>
</comment>
<keyword evidence="3 6" id="KW-0028">Amino-acid biosynthesis</keyword>
<dbReference type="InterPro" id="IPR038494">
    <property type="entry name" value="IGPD_sf"/>
</dbReference>
<evidence type="ECO:0000256" key="4">
    <source>
        <dbReference type="ARBA" id="ARBA00023102"/>
    </source>
</evidence>
<proteinExistence type="inferred from homology"/>
<gene>
    <name evidence="6" type="primary">hisB</name>
    <name evidence="8" type="ORF">CPZ25_012010</name>
</gene>
<evidence type="ECO:0000256" key="6">
    <source>
        <dbReference type="HAMAP-Rule" id="MF_00076"/>
    </source>
</evidence>
<dbReference type="NCBIfam" id="NF002111">
    <property type="entry name" value="PRK00951.2-1"/>
    <property type="match status" value="1"/>
</dbReference>
<dbReference type="SUPFAM" id="SSF54211">
    <property type="entry name" value="Ribosomal protein S5 domain 2-like"/>
    <property type="match status" value="2"/>
</dbReference>
<dbReference type="Gene3D" id="3.30.230.40">
    <property type="entry name" value="Imidazole glycerol phosphate dehydratase, domain 1"/>
    <property type="match status" value="2"/>
</dbReference>
<evidence type="ECO:0000313" key="8">
    <source>
        <dbReference type="EMBL" id="QCT72020.1"/>
    </source>
</evidence>
<dbReference type="FunFam" id="3.30.230.40:FF:000003">
    <property type="entry name" value="Imidazoleglycerol-phosphate dehydratase HisB"/>
    <property type="match status" value="1"/>
</dbReference>
<dbReference type="InterPro" id="IPR020568">
    <property type="entry name" value="Ribosomal_Su5_D2-typ_SF"/>
</dbReference>
<comment type="catalytic activity">
    <reaction evidence="6 7">
        <text>D-erythro-1-(imidazol-4-yl)glycerol 3-phosphate = 3-(imidazol-4-yl)-2-oxopropyl phosphate + H2O</text>
        <dbReference type="Rhea" id="RHEA:11040"/>
        <dbReference type="ChEBI" id="CHEBI:15377"/>
        <dbReference type="ChEBI" id="CHEBI:57766"/>
        <dbReference type="ChEBI" id="CHEBI:58278"/>
        <dbReference type="EC" id="4.2.1.19"/>
    </reaction>
</comment>